<evidence type="ECO:0000256" key="2">
    <source>
        <dbReference type="ARBA" id="ARBA00023267"/>
    </source>
</evidence>
<comment type="caution">
    <text evidence="6">The sequence shown here is derived from an EMBL/GenBank/DDBJ whole genome shotgun (WGS) entry which is preliminary data.</text>
</comment>
<dbReference type="Pfam" id="PF03099">
    <property type="entry name" value="BPL_LplA_LipB"/>
    <property type="match status" value="1"/>
</dbReference>
<evidence type="ECO:0000259" key="5">
    <source>
        <dbReference type="PROSITE" id="PS51733"/>
    </source>
</evidence>
<dbReference type="AlphaFoldDB" id="A0A963Z3H3"/>
<dbReference type="NCBIfam" id="TIGR00121">
    <property type="entry name" value="birA_ligase"/>
    <property type="match status" value="1"/>
</dbReference>
<dbReference type="GO" id="GO:0005737">
    <property type="term" value="C:cytoplasm"/>
    <property type="evidence" value="ECO:0007669"/>
    <property type="project" value="TreeGrafter"/>
</dbReference>
<dbReference type="InterPro" id="IPR003142">
    <property type="entry name" value="BPL_C"/>
</dbReference>
<keyword evidence="7" id="KW-1185">Reference proteome</keyword>
<proteinExistence type="predicted"/>
<dbReference type="InterPro" id="IPR004408">
    <property type="entry name" value="Biotin_CoA_COase_ligase"/>
</dbReference>
<dbReference type="GO" id="GO:0004077">
    <property type="term" value="F:biotin--[biotin carboxyl-carrier protein] ligase activity"/>
    <property type="evidence" value="ECO:0007669"/>
    <property type="project" value="UniProtKB-EC"/>
</dbReference>
<dbReference type="Pfam" id="PF02237">
    <property type="entry name" value="BPL_C"/>
    <property type="match status" value="1"/>
</dbReference>
<evidence type="ECO:0000256" key="3">
    <source>
        <dbReference type="ARBA" id="ARBA00024227"/>
    </source>
</evidence>
<dbReference type="RefSeq" id="WP_227308530.1">
    <property type="nucleotide sequence ID" value="NZ_JAESVA010000005.1"/>
</dbReference>
<keyword evidence="1 6" id="KW-0436">Ligase</keyword>
<sequence>MTDSVAADLLPLASGYRLEEVQLIPSTSDACIARVHEGAADGLAILAAAQSAARGSRGRSWSAPLGNLYLSVLLRPRNAAEAGGAGQWALLAGLAFVEALSAYDADPEQLTVKWPNDVLRAGAKLGGVLVDAGMGKNGLDWLVIGVGANLAVAPVVTGRLTAAILPRAGTAPSPRDVAHSFIARIAYWRGLLAERGFAPIRSAWMARAHPIGTPIAVRDARGDSMAEGTFAGLSETGELLLSMGETTRAISTGDVLLGQGS</sequence>
<dbReference type="PANTHER" id="PTHR12835">
    <property type="entry name" value="BIOTIN PROTEIN LIGASE"/>
    <property type="match status" value="1"/>
</dbReference>
<name>A0A963Z3H3_9PROT</name>
<keyword evidence="2" id="KW-0092">Biotin</keyword>
<dbReference type="Proteomes" id="UP000721844">
    <property type="component" value="Unassembled WGS sequence"/>
</dbReference>
<dbReference type="EC" id="6.3.4.15" evidence="3"/>
<accession>A0A963Z3H3</accession>
<evidence type="ECO:0000256" key="1">
    <source>
        <dbReference type="ARBA" id="ARBA00022598"/>
    </source>
</evidence>
<dbReference type="PANTHER" id="PTHR12835:SF5">
    <property type="entry name" value="BIOTIN--PROTEIN LIGASE"/>
    <property type="match status" value="1"/>
</dbReference>
<organism evidence="6 7">
    <name type="scientific">Acidisoma cellulosilyticum</name>
    <dbReference type="NCBI Taxonomy" id="2802395"/>
    <lineage>
        <taxon>Bacteria</taxon>
        <taxon>Pseudomonadati</taxon>
        <taxon>Pseudomonadota</taxon>
        <taxon>Alphaproteobacteria</taxon>
        <taxon>Acetobacterales</taxon>
        <taxon>Acidocellaceae</taxon>
        <taxon>Acidisoma</taxon>
    </lineage>
</organism>
<comment type="catalytic activity">
    <reaction evidence="4">
        <text>biotin + L-lysyl-[protein] + ATP = N(6)-biotinyl-L-lysyl-[protein] + AMP + diphosphate + H(+)</text>
        <dbReference type="Rhea" id="RHEA:11756"/>
        <dbReference type="Rhea" id="RHEA-COMP:9752"/>
        <dbReference type="Rhea" id="RHEA-COMP:10505"/>
        <dbReference type="ChEBI" id="CHEBI:15378"/>
        <dbReference type="ChEBI" id="CHEBI:29969"/>
        <dbReference type="ChEBI" id="CHEBI:30616"/>
        <dbReference type="ChEBI" id="CHEBI:33019"/>
        <dbReference type="ChEBI" id="CHEBI:57586"/>
        <dbReference type="ChEBI" id="CHEBI:83144"/>
        <dbReference type="ChEBI" id="CHEBI:456215"/>
        <dbReference type="EC" id="6.3.4.15"/>
    </reaction>
</comment>
<evidence type="ECO:0000256" key="4">
    <source>
        <dbReference type="ARBA" id="ARBA00047846"/>
    </source>
</evidence>
<dbReference type="InterPro" id="IPR004143">
    <property type="entry name" value="BPL_LPL_catalytic"/>
</dbReference>
<protein>
    <recommendedName>
        <fullName evidence="3">biotin--[biotin carboxyl-carrier protein] ligase</fullName>
        <ecNumber evidence="3">6.3.4.15</ecNumber>
    </recommendedName>
</protein>
<dbReference type="PROSITE" id="PS51733">
    <property type="entry name" value="BPL_LPL_CATALYTIC"/>
    <property type="match status" value="1"/>
</dbReference>
<dbReference type="Gene3D" id="3.30.930.10">
    <property type="entry name" value="Bira Bifunctional Protein, Domain 2"/>
    <property type="match status" value="1"/>
</dbReference>
<dbReference type="InterPro" id="IPR045864">
    <property type="entry name" value="aa-tRNA-synth_II/BPL/LPL"/>
</dbReference>
<gene>
    <name evidence="6" type="ORF">ACELLULO517_16645</name>
</gene>
<dbReference type="EMBL" id="JAESVA010000005">
    <property type="protein sequence ID" value="MCB8881876.1"/>
    <property type="molecule type" value="Genomic_DNA"/>
</dbReference>
<evidence type="ECO:0000313" key="7">
    <source>
        <dbReference type="Proteomes" id="UP000721844"/>
    </source>
</evidence>
<feature type="domain" description="BPL/LPL catalytic" evidence="5">
    <location>
        <begin position="10"/>
        <end position="193"/>
    </location>
</feature>
<dbReference type="SUPFAM" id="SSF55681">
    <property type="entry name" value="Class II aaRS and biotin synthetases"/>
    <property type="match status" value="1"/>
</dbReference>
<reference evidence="6 7" key="1">
    <citation type="journal article" date="2021" name="Microorganisms">
        <title>Acidisoma silvae sp. nov. and Acidisomacellulosilytica sp. nov., Two Acidophilic Bacteria Isolated from Decaying Wood, Hydrolyzing Cellulose and Producing Poly-3-hydroxybutyrate.</title>
        <authorList>
            <person name="Mieszkin S."/>
            <person name="Pouder E."/>
            <person name="Uroz S."/>
            <person name="Simon-Colin C."/>
            <person name="Alain K."/>
        </authorList>
    </citation>
    <scope>NUCLEOTIDE SEQUENCE [LARGE SCALE GENOMIC DNA]</scope>
    <source>
        <strain evidence="6 7">HW T5.17</strain>
    </source>
</reference>
<evidence type="ECO:0000313" key="6">
    <source>
        <dbReference type="EMBL" id="MCB8881876.1"/>
    </source>
</evidence>